<feature type="compositionally biased region" description="Basic and acidic residues" evidence="1">
    <location>
        <begin position="173"/>
        <end position="185"/>
    </location>
</feature>
<protein>
    <submittedName>
        <fullName evidence="2">Uncharacterized protein</fullName>
    </submittedName>
</protein>
<dbReference type="AlphaFoldDB" id="A0AAN6SV65"/>
<evidence type="ECO:0000313" key="2">
    <source>
        <dbReference type="EMBL" id="KAK4043445.1"/>
    </source>
</evidence>
<organism evidence="2 3">
    <name type="scientific">Parachaetomium inaequale</name>
    <dbReference type="NCBI Taxonomy" id="2588326"/>
    <lineage>
        <taxon>Eukaryota</taxon>
        <taxon>Fungi</taxon>
        <taxon>Dikarya</taxon>
        <taxon>Ascomycota</taxon>
        <taxon>Pezizomycotina</taxon>
        <taxon>Sordariomycetes</taxon>
        <taxon>Sordariomycetidae</taxon>
        <taxon>Sordariales</taxon>
        <taxon>Chaetomiaceae</taxon>
        <taxon>Parachaetomium</taxon>
    </lineage>
</organism>
<reference evidence="3" key="1">
    <citation type="journal article" date="2023" name="Mol. Phylogenet. Evol.">
        <title>Genome-scale phylogeny and comparative genomics of the fungal order Sordariales.</title>
        <authorList>
            <person name="Hensen N."/>
            <person name="Bonometti L."/>
            <person name="Westerberg I."/>
            <person name="Brannstrom I.O."/>
            <person name="Guillou S."/>
            <person name="Cros-Aarteil S."/>
            <person name="Calhoun S."/>
            <person name="Haridas S."/>
            <person name="Kuo A."/>
            <person name="Mondo S."/>
            <person name="Pangilinan J."/>
            <person name="Riley R."/>
            <person name="LaButti K."/>
            <person name="Andreopoulos B."/>
            <person name="Lipzen A."/>
            <person name="Chen C."/>
            <person name="Yan M."/>
            <person name="Daum C."/>
            <person name="Ng V."/>
            <person name="Clum A."/>
            <person name="Steindorff A."/>
            <person name="Ohm R.A."/>
            <person name="Martin F."/>
            <person name="Silar P."/>
            <person name="Natvig D.O."/>
            <person name="Lalanne C."/>
            <person name="Gautier V."/>
            <person name="Ament-Velasquez S.L."/>
            <person name="Kruys A."/>
            <person name="Hutchinson M.I."/>
            <person name="Powell A.J."/>
            <person name="Barry K."/>
            <person name="Miller A.N."/>
            <person name="Grigoriev I.V."/>
            <person name="Debuchy R."/>
            <person name="Gladieux P."/>
            <person name="Hiltunen Thoren M."/>
            <person name="Johannesson H."/>
        </authorList>
    </citation>
    <scope>NUCLEOTIDE SEQUENCE [LARGE SCALE GENOMIC DNA]</scope>
    <source>
        <strain evidence="3">CBS 284.82</strain>
    </source>
</reference>
<feature type="region of interest" description="Disordered" evidence="1">
    <location>
        <begin position="107"/>
        <end position="138"/>
    </location>
</feature>
<name>A0AAN6SV65_9PEZI</name>
<evidence type="ECO:0000256" key="1">
    <source>
        <dbReference type="SAM" id="MobiDB-lite"/>
    </source>
</evidence>
<feature type="region of interest" description="Disordered" evidence="1">
    <location>
        <begin position="1"/>
        <end position="33"/>
    </location>
</feature>
<dbReference type="EMBL" id="MU854327">
    <property type="protein sequence ID" value="KAK4043445.1"/>
    <property type="molecule type" value="Genomic_DNA"/>
</dbReference>
<comment type="caution">
    <text evidence="2">The sequence shown here is derived from an EMBL/GenBank/DDBJ whole genome shotgun (WGS) entry which is preliminary data.</text>
</comment>
<dbReference type="Proteomes" id="UP001303115">
    <property type="component" value="Unassembled WGS sequence"/>
</dbReference>
<evidence type="ECO:0000313" key="3">
    <source>
        <dbReference type="Proteomes" id="UP001303115"/>
    </source>
</evidence>
<feature type="region of interest" description="Disordered" evidence="1">
    <location>
        <begin position="152"/>
        <end position="185"/>
    </location>
</feature>
<gene>
    <name evidence="2" type="ORF">C8A01DRAFT_32370</name>
</gene>
<feature type="compositionally biased region" description="Basic and acidic residues" evidence="1">
    <location>
        <begin position="152"/>
        <end position="165"/>
    </location>
</feature>
<proteinExistence type="predicted"/>
<sequence length="185" mass="20832">MASKENDKYVSSSSRSEADIPGAPVTAEETEERDEAIINAVQQDPRFSKLTDCRQIRFAHIMRYYKDDGHNAPGHSVLDFSDNAPFRVKGSKFKFIPCKNGNLVSEEFSGGDGRPSKRHKLRNMTAEEAAAQDAPDSPCDCELCKKRRENGFEKAESKDDLKPEVGLRSGMKRKWDEKYGEGRIL</sequence>
<accession>A0AAN6SV65</accession>
<keyword evidence="3" id="KW-1185">Reference proteome</keyword>